<protein>
    <recommendedName>
        <fullName evidence="2">UPF0102 protein SAMN02983003_2326</fullName>
    </recommendedName>
</protein>
<evidence type="ECO:0000256" key="2">
    <source>
        <dbReference type="HAMAP-Rule" id="MF_00048"/>
    </source>
</evidence>
<proteinExistence type="inferred from homology"/>
<dbReference type="Proteomes" id="UP000183447">
    <property type="component" value="Unassembled WGS sequence"/>
</dbReference>
<dbReference type="AlphaFoldDB" id="A0A1K2HYK6"/>
<dbReference type="NCBIfam" id="TIGR00252">
    <property type="entry name" value="YraN family protein"/>
    <property type="match status" value="1"/>
</dbReference>
<dbReference type="GO" id="GO:0003676">
    <property type="term" value="F:nucleic acid binding"/>
    <property type="evidence" value="ECO:0007669"/>
    <property type="project" value="InterPro"/>
</dbReference>
<dbReference type="HAMAP" id="MF_00048">
    <property type="entry name" value="UPF0102"/>
    <property type="match status" value="1"/>
</dbReference>
<evidence type="ECO:0000313" key="4">
    <source>
        <dbReference type="Proteomes" id="UP000183447"/>
    </source>
</evidence>
<dbReference type="OrthoDB" id="9812968at2"/>
<name>A0A1K2HYK6_9HYPH</name>
<evidence type="ECO:0000313" key="3">
    <source>
        <dbReference type="EMBL" id="SFZ84996.1"/>
    </source>
</evidence>
<evidence type="ECO:0000256" key="1">
    <source>
        <dbReference type="ARBA" id="ARBA00006738"/>
    </source>
</evidence>
<dbReference type="InterPro" id="IPR011856">
    <property type="entry name" value="tRNA_endonuc-like_dom_sf"/>
</dbReference>
<dbReference type="PANTHER" id="PTHR34039:SF1">
    <property type="entry name" value="UPF0102 PROTEIN YRAN"/>
    <property type="match status" value="1"/>
</dbReference>
<sequence>MPRSPSANKSPDRARAERQGRRAETLAALWFNCRFYRVIAKRYKTPVGEIDLIVRRGRSIVFVEVKTRGSAAGEANALASVNRQRLVRAAEYFRARNPRLADHPMRFDVFFLAPGTWPRHVRNAFSATGF</sequence>
<dbReference type="SUPFAM" id="SSF52980">
    <property type="entry name" value="Restriction endonuclease-like"/>
    <property type="match status" value="1"/>
</dbReference>
<organism evidence="3 4">
    <name type="scientific">Devosia enhydra</name>
    <dbReference type="NCBI Taxonomy" id="665118"/>
    <lineage>
        <taxon>Bacteria</taxon>
        <taxon>Pseudomonadati</taxon>
        <taxon>Pseudomonadota</taxon>
        <taxon>Alphaproteobacteria</taxon>
        <taxon>Hyphomicrobiales</taxon>
        <taxon>Devosiaceae</taxon>
        <taxon>Devosia</taxon>
    </lineage>
</organism>
<keyword evidence="3" id="KW-0255">Endonuclease</keyword>
<dbReference type="Gene3D" id="3.40.1350.10">
    <property type="match status" value="1"/>
</dbReference>
<keyword evidence="3" id="KW-0378">Hydrolase</keyword>
<gene>
    <name evidence="3" type="ORF">SAMN02983003_2326</name>
</gene>
<dbReference type="RefSeq" id="WP_072344656.1">
    <property type="nucleotide sequence ID" value="NZ_FPKU01000002.1"/>
</dbReference>
<accession>A0A1K2HYK6</accession>
<dbReference type="Pfam" id="PF02021">
    <property type="entry name" value="UPF0102"/>
    <property type="match status" value="1"/>
</dbReference>
<keyword evidence="3" id="KW-0540">Nuclease</keyword>
<keyword evidence="4" id="KW-1185">Reference proteome</keyword>
<reference evidence="3 4" key="1">
    <citation type="submission" date="2016-11" db="EMBL/GenBank/DDBJ databases">
        <authorList>
            <person name="Jaros S."/>
            <person name="Januszkiewicz K."/>
            <person name="Wedrychowicz H."/>
        </authorList>
    </citation>
    <scope>NUCLEOTIDE SEQUENCE [LARGE SCALE GENOMIC DNA]</scope>
    <source>
        <strain evidence="3 4">ATCC 23634</strain>
    </source>
</reference>
<dbReference type="InterPro" id="IPR011335">
    <property type="entry name" value="Restrct_endonuc-II-like"/>
</dbReference>
<dbReference type="InterPro" id="IPR003509">
    <property type="entry name" value="UPF0102_YraN-like"/>
</dbReference>
<dbReference type="EMBL" id="FPKU01000002">
    <property type="protein sequence ID" value="SFZ84996.1"/>
    <property type="molecule type" value="Genomic_DNA"/>
</dbReference>
<comment type="similarity">
    <text evidence="1 2">Belongs to the UPF0102 family.</text>
</comment>
<dbReference type="STRING" id="665118.SAMN02983003_2326"/>
<dbReference type="GO" id="GO:0004519">
    <property type="term" value="F:endonuclease activity"/>
    <property type="evidence" value="ECO:0007669"/>
    <property type="project" value="UniProtKB-KW"/>
</dbReference>
<dbReference type="NCBIfam" id="NF009151">
    <property type="entry name" value="PRK12497.1-5"/>
    <property type="match status" value="1"/>
</dbReference>
<dbReference type="PANTHER" id="PTHR34039">
    <property type="entry name" value="UPF0102 PROTEIN YRAN"/>
    <property type="match status" value="1"/>
</dbReference>